<dbReference type="PROSITE" id="PS50088">
    <property type="entry name" value="ANK_REPEAT"/>
    <property type="match status" value="1"/>
</dbReference>
<dbReference type="PROSITE" id="PS50297">
    <property type="entry name" value="ANK_REP_REGION"/>
    <property type="match status" value="1"/>
</dbReference>
<dbReference type="STRING" id="196164.gene:10742677"/>
<feature type="repeat" description="ANK" evidence="3">
    <location>
        <begin position="74"/>
        <end position="106"/>
    </location>
</feature>
<protein>
    <submittedName>
        <fullName evidence="4">Uncharacterized protein</fullName>
    </submittedName>
</protein>
<dbReference type="Pfam" id="PF12796">
    <property type="entry name" value="Ank_2"/>
    <property type="match status" value="1"/>
</dbReference>
<evidence type="ECO:0000256" key="2">
    <source>
        <dbReference type="ARBA" id="ARBA00023043"/>
    </source>
</evidence>
<dbReference type="InterPro" id="IPR036770">
    <property type="entry name" value="Ankyrin_rpt-contain_sf"/>
</dbReference>
<evidence type="ECO:0000313" key="4">
    <source>
        <dbReference type="EMBL" id="BAC19056.1"/>
    </source>
</evidence>
<dbReference type="Gene3D" id="1.25.40.20">
    <property type="entry name" value="Ankyrin repeat-containing domain"/>
    <property type="match status" value="1"/>
</dbReference>
<dbReference type="EMBL" id="BA000035">
    <property type="protein sequence ID" value="BAC19056.1"/>
    <property type="molecule type" value="Genomic_DNA"/>
</dbReference>
<keyword evidence="5" id="KW-1185">Reference proteome</keyword>
<keyword evidence="2 3" id="KW-0040">ANK repeat</keyword>
<dbReference type="PANTHER" id="PTHR24134">
    <property type="entry name" value="ANKYRIN REPEAT-CONTAINING PROTEIN DDB_G0279043"/>
    <property type="match status" value="1"/>
</dbReference>
<dbReference type="SMART" id="SM00248">
    <property type="entry name" value="ANK"/>
    <property type="match status" value="2"/>
</dbReference>
<proteinExistence type="predicted"/>
<dbReference type="KEGG" id="cef:CE2246"/>
<dbReference type="AlphaFoldDB" id="Q8FN99"/>
<dbReference type="Proteomes" id="UP000001409">
    <property type="component" value="Chromosome"/>
</dbReference>
<sequence length="159" mass="17161">MAGGVLIDADSCPLHRPAARRVGCPSMTESQLPDDVQELVNRLFGYARQGGEEAAQALDAYLQNGLDPNLSNQDGNSLVMLAAYAGNADVLEVLIKHRANVNKLNNRQQSPLAGAIFKKEDEIIDRLLAAGADPTWGTPNAIDTARMFGREDLVARFES</sequence>
<evidence type="ECO:0000256" key="1">
    <source>
        <dbReference type="ARBA" id="ARBA00022737"/>
    </source>
</evidence>
<dbReference type="PANTHER" id="PTHR24134:SF9">
    <property type="entry name" value="ANKYRIN REPEAT AND SOCS BOX PROTEIN 8"/>
    <property type="match status" value="1"/>
</dbReference>
<reference evidence="4 5" key="1">
    <citation type="journal article" date="2003" name="Genome Res.">
        <title>Comparative complete genome sequence analysis of the amino acid replacements responsible for the thermostability of Corynebacterium efficiens.</title>
        <authorList>
            <person name="Nishio Y."/>
            <person name="Nakamura Y."/>
            <person name="Kawarabayasi Y."/>
            <person name="Usuda Y."/>
            <person name="Kimura E."/>
            <person name="Sugimoto S."/>
            <person name="Matsui K."/>
            <person name="Yamagishi A."/>
            <person name="Kikuchi H."/>
            <person name="Ikeo K."/>
            <person name="Gojobori T."/>
        </authorList>
    </citation>
    <scope>NUCLEOTIDE SEQUENCE [LARGE SCALE GENOMIC DNA]</scope>
    <source>
        <strain evidence="5">DSM 44549 / YS-314 / AJ 12310 / JCM 11189 / NBRC 100395</strain>
    </source>
</reference>
<dbReference type="eggNOG" id="COG0666">
    <property type="taxonomic scope" value="Bacteria"/>
</dbReference>
<dbReference type="SUPFAM" id="SSF48403">
    <property type="entry name" value="Ankyrin repeat"/>
    <property type="match status" value="1"/>
</dbReference>
<accession>Q8FN99</accession>
<evidence type="ECO:0000256" key="3">
    <source>
        <dbReference type="PROSITE-ProRule" id="PRU00023"/>
    </source>
</evidence>
<dbReference type="InterPro" id="IPR002110">
    <property type="entry name" value="Ankyrin_rpt"/>
</dbReference>
<dbReference type="HOGENOM" id="CLU_000134_34_2_11"/>
<evidence type="ECO:0000313" key="5">
    <source>
        <dbReference type="Proteomes" id="UP000001409"/>
    </source>
</evidence>
<name>Q8FN99_COREF</name>
<keyword evidence="1" id="KW-0677">Repeat</keyword>
<organism evidence="4 5">
    <name type="scientific">Corynebacterium efficiens (strain DSM 44549 / YS-314 / AJ 12310 / JCM 11189 / NBRC 100395)</name>
    <dbReference type="NCBI Taxonomy" id="196164"/>
    <lineage>
        <taxon>Bacteria</taxon>
        <taxon>Bacillati</taxon>
        <taxon>Actinomycetota</taxon>
        <taxon>Actinomycetes</taxon>
        <taxon>Mycobacteriales</taxon>
        <taxon>Corynebacteriaceae</taxon>
        <taxon>Corynebacterium</taxon>
    </lineage>
</organism>